<dbReference type="PROSITE" id="PS50850">
    <property type="entry name" value="MFS"/>
    <property type="match status" value="1"/>
</dbReference>
<dbReference type="AlphaFoldDB" id="A0AAV5AIF0"/>
<reference evidence="8" key="1">
    <citation type="submission" date="2021-10" db="EMBL/GenBank/DDBJ databases">
        <title>De novo Genome Assembly of Clathrus columnatus (Basidiomycota, Fungi) Using Illumina and Nanopore Sequence Data.</title>
        <authorList>
            <person name="Ogiso-Tanaka E."/>
            <person name="Itagaki H."/>
            <person name="Hosoya T."/>
            <person name="Hosaka K."/>
        </authorList>
    </citation>
    <scope>NUCLEOTIDE SEQUENCE</scope>
    <source>
        <strain evidence="8">MO-923</strain>
    </source>
</reference>
<feature type="transmembrane region" description="Helical" evidence="6">
    <location>
        <begin position="317"/>
        <end position="336"/>
    </location>
</feature>
<dbReference type="GO" id="GO:0016020">
    <property type="term" value="C:membrane"/>
    <property type="evidence" value="ECO:0007669"/>
    <property type="project" value="UniProtKB-SubCell"/>
</dbReference>
<feature type="transmembrane region" description="Helical" evidence="6">
    <location>
        <begin position="98"/>
        <end position="117"/>
    </location>
</feature>
<evidence type="ECO:0000256" key="4">
    <source>
        <dbReference type="ARBA" id="ARBA00022989"/>
    </source>
</evidence>
<dbReference type="Proteomes" id="UP001050691">
    <property type="component" value="Unassembled WGS sequence"/>
</dbReference>
<keyword evidence="4 6" id="KW-1133">Transmembrane helix</keyword>
<dbReference type="Pfam" id="PF07690">
    <property type="entry name" value="MFS_1"/>
    <property type="match status" value="1"/>
</dbReference>
<feature type="transmembrane region" description="Helical" evidence="6">
    <location>
        <begin position="123"/>
        <end position="146"/>
    </location>
</feature>
<feature type="transmembrane region" description="Helical" evidence="6">
    <location>
        <begin position="188"/>
        <end position="209"/>
    </location>
</feature>
<keyword evidence="2" id="KW-0813">Transport</keyword>
<dbReference type="InterPro" id="IPR011701">
    <property type="entry name" value="MFS"/>
</dbReference>
<feature type="transmembrane region" description="Helical" evidence="6">
    <location>
        <begin position="418"/>
        <end position="439"/>
    </location>
</feature>
<dbReference type="PANTHER" id="PTHR42718:SF9">
    <property type="entry name" value="MAJOR FACILITATOR SUPERFAMILY MULTIDRUG TRANSPORTER MFSC"/>
    <property type="match status" value="1"/>
</dbReference>
<feature type="transmembrane region" description="Helical" evidence="6">
    <location>
        <begin position="230"/>
        <end position="250"/>
    </location>
</feature>
<feature type="transmembrane region" description="Helical" evidence="6">
    <location>
        <begin position="262"/>
        <end position="282"/>
    </location>
</feature>
<dbReference type="EMBL" id="BPWL01000008">
    <property type="protein sequence ID" value="GJJ13293.1"/>
    <property type="molecule type" value="Genomic_DNA"/>
</dbReference>
<keyword evidence="9" id="KW-1185">Reference proteome</keyword>
<evidence type="ECO:0000256" key="1">
    <source>
        <dbReference type="ARBA" id="ARBA00004141"/>
    </source>
</evidence>
<evidence type="ECO:0000256" key="2">
    <source>
        <dbReference type="ARBA" id="ARBA00022448"/>
    </source>
</evidence>
<proteinExistence type="predicted"/>
<dbReference type="SUPFAM" id="SSF103473">
    <property type="entry name" value="MFS general substrate transporter"/>
    <property type="match status" value="1"/>
</dbReference>
<evidence type="ECO:0000256" key="5">
    <source>
        <dbReference type="ARBA" id="ARBA00023136"/>
    </source>
</evidence>
<evidence type="ECO:0000256" key="3">
    <source>
        <dbReference type="ARBA" id="ARBA00022692"/>
    </source>
</evidence>
<feature type="transmembrane region" description="Helical" evidence="6">
    <location>
        <begin position="374"/>
        <end position="397"/>
    </location>
</feature>
<feature type="transmembrane region" description="Helical" evidence="6">
    <location>
        <begin position="158"/>
        <end position="182"/>
    </location>
</feature>
<evidence type="ECO:0000259" key="7">
    <source>
        <dbReference type="PROSITE" id="PS50850"/>
    </source>
</evidence>
<evidence type="ECO:0000313" key="8">
    <source>
        <dbReference type="EMBL" id="GJJ13293.1"/>
    </source>
</evidence>
<feature type="domain" description="Major facilitator superfamily (MFS) profile" evidence="7">
    <location>
        <begin position="33"/>
        <end position="444"/>
    </location>
</feature>
<dbReference type="PANTHER" id="PTHR42718">
    <property type="entry name" value="MAJOR FACILITATOR SUPERFAMILY MULTIDRUG TRANSPORTER MFSC"/>
    <property type="match status" value="1"/>
</dbReference>
<dbReference type="InterPro" id="IPR036259">
    <property type="entry name" value="MFS_trans_sf"/>
</dbReference>
<keyword evidence="5 6" id="KW-0472">Membrane</keyword>
<evidence type="ECO:0000256" key="6">
    <source>
        <dbReference type="SAM" id="Phobius"/>
    </source>
</evidence>
<keyword evidence="3 6" id="KW-0812">Transmembrane</keyword>
<dbReference type="InterPro" id="IPR020846">
    <property type="entry name" value="MFS_dom"/>
</dbReference>
<organism evidence="8 9">
    <name type="scientific">Clathrus columnatus</name>
    <dbReference type="NCBI Taxonomy" id="1419009"/>
    <lineage>
        <taxon>Eukaryota</taxon>
        <taxon>Fungi</taxon>
        <taxon>Dikarya</taxon>
        <taxon>Basidiomycota</taxon>
        <taxon>Agaricomycotina</taxon>
        <taxon>Agaricomycetes</taxon>
        <taxon>Phallomycetidae</taxon>
        <taxon>Phallales</taxon>
        <taxon>Clathraceae</taxon>
        <taxon>Clathrus</taxon>
    </lineage>
</organism>
<feature type="transmembrane region" description="Helical" evidence="6">
    <location>
        <begin position="69"/>
        <end position="86"/>
    </location>
</feature>
<feature type="transmembrane region" description="Helical" evidence="6">
    <location>
        <begin position="343"/>
        <end position="362"/>
    </location>
</feature>
<gene>
    <name evidence="8" type="ORF">Clacol_007545</name>
</gene>
<protein>
    <recommendedName>
        <fullName evidence="7">Major facilitator superfamily (MFS) profile domain-containing protein</fullName>
    </recommendedName>
</protein>
<dbReference type="GO" id="GO:0022857">
    <property type="term" value="F:transmembrane transporter activity"/>
    <property type="evidence" value="ECO:0007669"/>
    <property type="project" value="InterPro"/>
</dbReference>
<evidence type="ECO:0000313" key="9">
    <source>
        <dbReference type="Proteomes" id="UP001050691"/>
    </source>
</evidence>
<comment type="caution">
    <text evidence="8">The sequence shown here is derived from an EMBL/GenBank/DDBJ whole genome shotgun (WGS) entry which is preliminary data.</text>
</comment>
<feature type="transmembrane region" description="Helical" evidence="6">
    <location>
        <begin position="289"/>
        <end position="311"/>
    </location>
</feature>
<comment type="subcellular location">
    <subcellularLocation>
        <location evidence="1">Membrane</location>
        <topology evidence="1">Multi-pass membrane protein</topology>
    </subcellularLocation>
</comment>
<dbReference type="Gene3D" id="1.20.1250.20">
    <property type="entry name" value="MFS general substrate transporter like domains"/>
    <property type="match status" value="1"/>
</dbReference>
<feature type="transmembrane region" description="Helical" evidence="6">
    <location>
        <begin position="31"/>
        <end position="49"/>
    </location>
</feature>
<sequence length="478" mass="51109">MSLDRDSSSQSSINKTALIADLSSLPPYRKVVVLIVLCAALFLDTFNNSSLFSAIPPISTQLNIPDSQSVWLLGAYQLTFAALLLICGRLSDLYNPKWIFVIGASSMGAFALGAGFVREEIPLIVLRALMGAGGALTIPSSQHLIVHMFTNPESQAKAIAVFGGMGGIGLVFGLLIGALFVQFVSWPWVFYFGAIISGCIAIAIFLLVPNVKRSRTQETRAEKILRFRRLDLFGVAIMTAALILFIFAVTSGSSTGWGSAQVIAPLILSVFLAVGFFIWEAYVPEDYAAVLPVALGVLLTVPLATILQSKIGSKRVLLLGFTVLIIGSILLPFVNAKDRYWRFGFPGFLLGTAGASLIYATTNITLLSNTPSEISGIVSALFIGAAQTGAAAGLAIVTSIQTSVEIHHGGPNRFNGRAAGLWFLLAAISVFGVLTVIFMKDTIRPVETIRLEVPEKNVEEQQAALPIGEEERVDEGVI</sequence>
<name>A0AAV5AIF0_9AGAM</name>
<accession>A0AAV5AIF0</accession>